<reference evidence="7" key="1">
    <citation type="journal article" date="2014" name="Nat. Genet.">
        <title>Genome and transcriptome of the porcine whipworm Trichuris suis.</title>
        <authorList>
            <person name="Jex A.R."/>
            <person name="Nejsum P."/>
            <person name="Schwarz E.M."/>
            <person name="Hu L."/>
            <person name="Young N.D."/>
            <person name="Hall R.S."/>
            <person name="Korhonen P.K."/>
            <person name="Liao S."/>
            <person name="Thamsborg S."/>
            <person name="Xia J."/>
            <person name="Xu P."/>
            <person name="Wang S."/>
            <person name="Scheerlinck J.P."/>
            <person name="Hofmann A."/>
            <person name="Sternberg P.W."/>
            <person name="Wang J."/>
            <person name="Gasser R.B."/>
        </authorList>
    </citation>
    <scope>NUCLEOTIDE SEQUENCE [LARGE SCALE GENOMIC DNA]</scope>
    <source>
        <strain evidence="7">DCEP-RM93F</strain>
    </source>
</reference>
<proteinExistence type="inferred from homology"/>
<dbReference type="Gene3D" id="3.30.70.420">
    <property type="entry name" value="Hydroxymethylglutaryl-CoA reductase, class I/II, NAD/NADP-binding domain"/>
    <property type="match status" value="1"/>
</dbReference>
<dbReference type="GO" id="GO:0005778">
    <property type="term" value="C:peroxisomal membrane"/>
    <property type="evidence" value="ECO:0007669"/>
    <property type="project" value="TreeGrafter"/>
</dbReference>
<feature type="compositionally biased region" description="Polar residues" evidence="6">
    <location>
        <begin position="286"/>
        <end position="296"/>
    </location>
</feature>
<dbReference type="PANTHER" id="PTHR10572:SF24">
    <property type="entry name" value="3-HYDROXY-3-METHYLGLUTARYL-COENZYME A REDUCTASE"/>
    <property type="match status" value="1"/>
</dbReference>
<comment type="similarity">
    <text evidence="2 5">Belongs to the HMG-CoA reductase family.</text>
</comment>
<keyword evidence="5" id="KW-0812">Transmembrane</keyword>
<dbReference type="InterPro" id="IPR002202">
    <property type="entry name" value="HMG_CoA_Rdtase"/>
</dbReference>
<keyword evidence="3 5" id="KW-0521">NADP</keyword>
<dbReference type="PANTHER" id="PTHR10572">
    <property type="entry name" value="3-HYDROXY-3-METHYLGLUTARYL-COENZYME A REDUCTASE"/>
    <property type="match status" value="1"/>
</dbReference>
<comment type="catalytic activity">
    <reaction evidence="5">
        <text>(R)-mevalonate + 2 NADP(+) + CoA = (3S)-3-hydroxy-3-methylglutaryl-CoA + 2 NADPH + 2 H(+)</text>
        <dbReference type="Rhea" id="RHEA:15989"/>
        <dbReference type="ChEBI" id="CHEBI:15378"/>
        <dbReference type="ChEBI" id="CHEBI:36464"/>
        <dbReference type="ChEBI" id="CHEBI:43074"/>
        <dbReference type="ChEBI" id="CHEBI:57287"/>
        <dbReference type="ChEBI" id="CHEBI:57783"/>
        <dbReference type="ChEBI" id="CHEBI:58349"/>
        <dbReference type="EC" id="1.1.1.34"/>
    </reaction>
</comment>
<keyword evidence="5" id="KW-0256">Endoplasmic reticulum</keyword>
<dbReference type="FunFam" id="3.30.70.420:FF:000001">
    <property type="entry name" value="3-hydroxy-3-methylglutaryl coenzyme A reductase"/>
    <property type="match status" value="1"/>
</dbReference>
<dbReference type="PROSITE" id="PS00318">
    <property type="entry name" value="HMG_COA_REDUCTASE_2"/>
    <property type="match status" value="1"/>
</dbReference>
<dbReference type="Pfam" id="PF00368">
    <property type="entry name" value="HMG-CoA_red"/>
    <property type="match status" value="1"/>
</dbReference>
<dbReference type="GO" id="GO:0008299">
    <property type="term" value="P:isoprenoid biosynthetic process"/>
    <property type="evidence" value="ECO:0007669"/>
    <property type="project" value="InterPro"/>
</dbReference>
<feature type="region of interest" description="Disordered" evidence="6">
    <location>
        <begin position="275"/>
        <end position="296"/>
    </location>
</feature>
<dbReference type="InterPro" id="IPR023076">
    <property type="entry name" value="HMG_CoA_Rdtase_CS"/>
</dbReference>
<dbReference type="InterPro" id="IPR004554">
    <property type="entry name" value="HMG_CoA_Rdtase_eu_arc"/>
</dbReference>
<keyword evidence="4 5" id="KW-0560">Oxidoreductase</keyword>
<dbReference type="GO" id="GO:0016126">
    <property type="term" value="P:sterol biosynthetic process"/>
    <property type="evidence" value="ECO:0007669"/>
    <property type="project" value="TreeGrafter"/>
</dbReference>
<dbReference type="AlphaFoldDB" id="A0A085NU87"/>
<feature type="transmembrane region" description="Helical" evidence="5">
    <location>
        <begin position="694"/>
        <end position="719"/>
    </location>
</feature>
<dbReference type="NCBIfam" id="TIGR00533">
    <property type="entry name" value="HMG_CoA_R_NADP"/>
    <property type="match status" value="1"/>
</dbReference>
<dbReference type="GO" id="GO:0005789">
    <property type="term" value="C:endoplasmic reticulum membrane"/>
    <property type="evidence" value="ECO:0007669"/>
    <property type="project" value="UniProtKB-SubCell"/>
</dbReference>
<evidence type="ECO:0000313" key="7">
    <source>
        <dbReference type="EMBL" id="KFD73033.1"/>
    </source>
</evidence>
<evidence type="ECO:0000256" key="5">
    <source>
        <dbReference type="RuleBase" id="RU361219"/>
    </source>
</evidence>
<evidence type="ECO:0000256" key="4">
    <source>
        <dbReference type="ARBA" id="ARBA00023002"/>
    </source>
</evidence>
<dbReference type="CDD" id="cd00643">
    <property type="entry name" value="HMG-CoA_reductase_classI"/>
    <property type="match status" value="1"/>
</dbReference>
<evidence type="ECO:0000256" key="1">
    <source>
        <dbReference type="ARBA" id="ARBA00005084"/>
    </source>
</evidence>
<evidence type="ECO:0000256" key="6">
    <source>
        <dbReference type="SAM" id="MobiDB-lite"/>
    </source>
</evidence>
<dbReference type="SUPFAM" id="SSF56542">
    <property type="entry name" value="Substrate-binding domain of HMG-CoA reductase"/>
    <property type="match status" value="1"/>
</dbReference>
<gene>
    <name evidence="7" type="ORF">M514_00164</name>
</gene>
<dbReference type="Gene3D" id="3.90.770.10">
    <property type="entry name" value="3-hydroxy-3-methylglutaryl-coenzyme A Reductase, Chain A, domain 2"/>
    <property type="match status" value="1"/>
</dbReference>
<dbReference type="GO" id="GO:0004420">
    <property type="term" value="F:hydroxymethylglutaryl-CoA reductase (NADPH) activity"/>
    <property type="evidence" value="ECO:0007669"/>
    <property type="project" value="UniProtKB-EC"/>
</dbReference>
<dbReference type="InterPro" id="IPR009023">
    <property type="entry name" value="HMG_CoA_Rdtase_NAD(P)-bd_sf"/>
</dbReference>
<keyword evidence="5" id="KW-1133">Transmembrane helix</keyword>
<feature type="transmembrane region" description="Helical" evidence="5">
    <location>
        <begin position="77"/>
        <end position="100"/>
    </location>
</feature>
<dbReference type="EC" id="1.1.1.34" evidence="5"/>
<dbReference type="SUPFAM" id="SSF55035">
    <property type="entry name" value="NAD-binding domain of HMG-CoA reductase"/>
    <property type="match status" value="1"/>
</dbReference>
<keyword evidence="5" id="KW-0472">Membrane</keyword>
<dbReference type="InterPro" id="IPR009029">
    <property type="entry name" value="HMG_CoA_Rdtase_sub-bd_dom_sf"/>
</dbReference>
<dbReference type="InterPro" id="IPR023074">
    <property type="entry name" value="HMG_CoA_Rdtase_cat_sf"/>
</dbReference>
<accession>A0A085NU87</accession>
<comment type="subcellular location">
    <subcellularLocation>
        <location evidence="5">Endoplasmic reticulum membrane</location>
        <topology evidence="5">Multi-pass membrane protein</topology>
    </subcellularLocation>
</comment>
<dbReference type="InterPro" id="IPR023282">
    <property type="entry name" value="HMG_CoA_Rdtase_N"/>
</dbReference>
<dbReference type="Gene3D" id="1.10.3270.10">
    <property type="entry name" value="HMGR, N-terminal domain"/>
    <property type="match status" value="1"/>
</dbReference>
<dbReference type="Proteomes" id="UP000030758">
    <property type="component" value="Unassembled WGS sequence"/>
</dbReference>
<sequence>MLSCGNSKPACHFTVLKFEGSIVCHIFLVEKTQFKLYYQMERGLLYDCIGLVSILLLAIKCRILFWEVSSWRHCWFILRTISYELAALCLGCSLGALYALPSFDRSTLLLLSLPTLTLSSSNEALDPNHSPRHFTLRTFVGDIFSSVPFYLAGKHIAWLFTVLVVINYLAILLMAVLLKCVISKTAQSQATGKSFKQDVMSCSFDFSIGQWLLNLLAPALALICWNRSRLEKADNLALILLVSLFRLAAQLIELPRAFGQSSLSSLDRTLQFEEQSPDDGLPIKRTQVTKGKTSQKQLKPTKKEMCKVVATKKNISKPLSSEDVLKQLSEGKLQSYALESVLADDLEAVSIRRQWFAGVSSNHQSIGDIPFSPYDYSSVTDACCENVLGFVPIPLGFAGPLKVDDQVVYIPMCTTEGCLVASVNRGCRALMEGSGVRTALLSDCMTRGPVVAFENVYQAARFKSWLEDSINFPCLAKAFEDTSRFAKLKTVQVALVGRFAFVRFGASTGDAMGMNMTSKGVEAVLEMLQRNHFPMLTVISLSGNYCVDKKSSAINWILGRGRSVTGEAILSDNVVRAVLKTDVDKLIQLNTVKNLVGSAKAGVVGGFNAHCANVVAAVFAATGQDLAQAVGSSQCLTFMEKTDKGDLRISCTMPCLEVGTVGGGTGLLAQKACLEILGCAGSCDSSPGTNARRLSQIICGAVLAGELSLLAALACGSLVRSHMRYNRKNAKLEKPTSNLSIDPASESQHFHDQLNGLADKCFLQDMVLSQSCSTAFM</sequence>
<name>A0A085NU87_9BILA</name>
<feature type="transmembrane region" description="Helical" evidence="5">
    <location>
        <begin position="44"/>
        <end position="65"/>
    </location>
</feature>
<organism evidence="7">
    <name type="scientific">Trichuris suis</name>
    <name type="common">pig whipworm</name>
    <dbReference type="NCBI Taxonomy" id="68888"/>
    <lineage>
        <taxon>Eukaryota</taxon>
        <taxon>Metazoa</taxon>
        <taxon>Ecdysozoa</taxon>
        <taxon>Nematoda</taxon>
        <taxon>Enoplea</taxon>
        <taxon>Dorylaimia</taxon>
        <taxon>Trichinellida</taxon>
        <taxon>Trichuridae</taxon>
        <taxon>Trichuris</taxon>
    </lineage>
</organism>
<dbReference type="PROSITE" id="PS50065">
    <property type="entry name" value="HMG_COA_REDUCTASE_4"/>
    <property type="match status" value="1"/>
</dbReference>
<dbReference type="PRINTS" id="PR00071">
    <property type="entry name" value="HMGCOARDTASE"/>
</dbReference>
<feature type="transmembrane region" description="Helical" evidence="5">
    <location>
        <begin position="156"/>
        <end position="178"/>
    </location>
</feature>
<protein>
    <recommendedName>
        <fullName evidence="5">3-hydroxy-3-methylglutaryl coenzyme A reductase</fullName>
        <shortName evidence="5">HMG-CoA reductase</shortName>
        <ecNumber evidence="5">1.1.1.34</ecNumber>
    </recommendedName>
</protein>
<comment type="pathway">
    <text evidence="1 5">Metabolic intermediate biosynthesis; (R)-mevalonate biosynthesis; (R)-mevalonate from acetyl-CoA: step 3/3.</text>
</comment>
<dbReference type="GO" id="GO:0015936">
    <property type="term" value="P:coenzyme A metabolic process"/>
    <property type="evidence" value="ECO:0007669"/>
    <property type="project" value="InterPro"/>
</dbReference>
<dbReference type="EMBL" id="KL367475">
    <property type="protein sequence ID" value="KFD73033.1"/>
    <property type="molecule type" value="Genomic_DNA"/>
</dbReference>
<evidence type="ECO:0000256" key="3">
    <source>
        <dbReference type="ARBA" id="ARBA00022857"/>
    </source>
</evidence>
<evidence type="ECO:0000256" key="2">
    <source>
        <dbReference type="ARBA" id="ARBA00007661"/>
    </source>
</evidence>
<dbReference type="UniPathway" id="UPA00058">
    <property type="reaction ID" value="UER00103"/>
</dbReference>